<accession>A0A645G441</accession>
<sequence length="83" mass="8747">MAGHHDGGASVQRHLDAGDGSANARIFRDLAVIVLRNIQIGADKNALSGSLALSADVGKTKNMHDGFSEMELRRSASAVMTRT</sequence>
<evidence type="ECO:0000313" key="1">
    <source>
        <dbReference type="EMBL" id="MPN20712.1"/>
    </source>
</evidence>
<organism evidence="1">
    <name type="scientific">bioreactor metagenome</name>
    <dbReference type="NCBI Taxonomy" id="1076179"/>
    <lineage>
        <taxon>unclassified sequences</taxon>
        <taxon>metagenomes</taxon>
        <taxon>ecological metagenomes</taxon>
    </lineage>
</organism>
<protein>
    <submittedName>
        <fullName evidence="1">Uncharacterized protein</fullName>
    </submittedName>
</protein>
<dbReference type="EMBL" id="VSSQ01068540">
    <property type="protein sequence ID" value="MPN20712.1"/>
    <property type="molecule type" value="Genomic_DNA"/>
</dbReference>
<dbReference type="AlphaFoldDB" id="A0A645G441"/>
<reference evidence="1" key="1">
    <citation type="submission" date="2019-08" db="EMBL/GenBank/DDBJ databases">
        <authorList>
            <person name="Kucharzyk K."/>
            <person name="Murdoch R.W."/>
            <person name="Higgins S."/>
            <person name="Loffler F."/>
        </authorList>
    </citation>
    <scope>NUCLEOTIDE SEQUENCE</scope>
</reference>
<name>A0A645G441_9ZZZZ</name>
<gene>
    <name evidence="1" type="ORF">SDC9_168091</name>
</gene>
<comment type="caution">
    <text evidence="1">The sequence shown here is derived from an EMBL/GenBank/DDBJ whole genome shotgun (WGS) entry which is preliminary data.</text>
</comment>
<proteinExistence type="predicted"/>